<accession>A0A0D7BTC9</accession>
<evidence type="ECO:0000256" key="9">
    <source>
        <dbReference type="ARBA" id="ARBA00022759"/>
    </source>
</evidence>
<evidence type="ECO:0000313" key="15">
    <source>
        <dbReference type="Proteomes" id="UP000054007"/>
    </source>
</evidence>
<dbReference type="PROSITE" id="PS50879">
    <property type="entry name" value="RNASE_H_1"/>
    <property type="match status" value="1"/>
</dbReference>
<keyword evidence="15" id="KW-1185">Reference proteome</keyword>
<evidence type="ECO:0000256" key="4">
    <source>
        <dbReference type="ARBA" id="ARBA00005300"/>
    </source>
</evidence>
<dbReference type="PANTHER" id="PTHR10642:SF26">
    <property type="entry name" value="RIBONUCLEASE H1"/>
    <property type="match status" value="1"/>
</dbReference>
<dbReference type="InterPro" id="IPR036397">
    <property type="entry name" value="RNaseH_sf"/>
</dbReference>
<evidence type="ECO:0000256" key="7">
    <source>
        <dbReference type="ARBA" id="ARBA00022722"/>
    </source>
</evidence>
<dbReference type="Pfam" id="PF00075">
    <property type="entry name" value="RNase_H"/>
    <property type="match status" value="1"/>
</dbReference>
<dbReference type="GO" id="GO:0004523">
    <property type="term" value="F:RNA-DNA hybrid ribonuclease activity"/>
    <property type="evidence" value="ECO:0007669"/>
    <property type="project" value="UniProtKB-UniRule"/>
</dbReference>
<dbReference type="PIRSF" id="PIRSF036852">
    <property type="entry name" value="Ribonuclease_H1_euk"/>
    <property type="match status" value="1"/>
</dbReference>
<dbReference type="Proteomes" id="UP000054007">
    <property type="component" value="Unassembled WGS sequence"/>
</dbReference>
<dbReference type="GO" id="GO:0000287">
    <property type="term" value="F:magnesium ion binding"/>
    <property type="evidence" value="ECO:0007669"/>
    <property type="project" value="UniProtKB-UniRule"/>
</dbReference>
<dbReference type="SUPFAM" id="SSF55658">
    <property type="entry name" value="L9 N-domain-like"/>
    <property type="match status" value="1"/>
</dbReference>
<keyword evidence="10 12" id="KW-0378">Hydrolase</keyword>
<protein>
    <recommendedName>
        <fullName evidence="6 12">Ribonuclease H</fullName>
        <shortName evidence="12">RNase H</shortName>
        <ecNumber evidence="5 12">3.1.26.4</ecNumber>
    </recommendedName>
</protein>
<dbReference type="OrthoDB" id="245563at2759"/>
<dbReference type="STRING" id="1314674.A0A0D7BTC9"/>
<comment type="similarity">
    <text evidence="4 12">Belongs to the RNase H family.</text>
</comment>
<reference evidence="14 15" key="1">
    <citation type="journal article" date="2015" name="Fungal Genet. Biol.">
        <title>Evolution of novel wood decay mechanisms in Agaricales revealed by the genome sequences of Fistulina hepatica and Cylindrobasidium torrendii.</title>
        <authorList>
            <person name="Floudas D."/>
            <person name="Held B.W."/>
            <person name="Riley R."/>
            <person name="Nagy L.G."/>
            <person name="Koehler G."/>
            <person name="Ransdell A.S."/>
            <person name="Younus H."/>
            <person name="Chow J."/>
            <person name="Chiniquy J."/>
            <person name="Lipzen A."/>
            <person name="Tritt A."/>
            <person name="Sun H."/>
            <person name="Haridas S."/>
            <person name="LaButti K."/>
            <person name="Ohm R.A."/>
            <person name="Kues U."/>
            <person name="Blanchette R.A."/>
            <person name="Grigoriev I.V."/>
            <person name="Minto R.E."/>
            <person name="Hibbett D.S."/>
        </authorList>
    </citation>
    <scope>NUCLEOTIDE SEQUENCE [LARGE SCALE GENOMIC DNA]</scope>
    <source>
        <strain evidence="14 15">FP15055 ss-10</strain>
    </source>
</reference>
<keyword evidence="7 12" id="KW-0540">Nuclease</keyword>
<comment type="function">
    <text evidence="3 12">Endonuclease that specifically degrades the RNA of RNA-DNA hybrids.</text>
</comment>
<dbReference type="AlphaFoldDB" id="A0A0D7BTC9"/>
<comment type="catalytic activity">
    <reaction evidence="1 12">
        <text>Endonucleolytic cleavage to 5'-phosphomonoester.</text>
        <dbReference type="EC" id="3.1.26.4"/>
    </reaction>
</comment>
<dbReference type="Gene3D" id="3.40.970.10">
    <property type="entry name" value="Ribonuclease H1, N-terminal domain"/>
    <property type="match status" value="1"/>
</dbReference>
<dbReference type="FunFam" id="3.40.970.10:FF:000002">
    <property type="entry name" value="Ribonuclease H"/>
    <property type="match status" value="1"/>
</dbReference>
<dbReference type="EC" id="3.1.26.4" evidence="5 12"/>
<evidence type="ECO:0000256" key="3">
    <source>
        <dbReference type="ARBA" id="ARBA00004065"/>
    </source>
</evidence>
<dbReference type="GO" id="GO:0043137">
    <property type="term" value="P:DNA replication, removal of RNA primer"/>
    <property type="evidence" value="ECO:0007669"/>
    <property type="project" value="TreeGrafter"/>
</dbReference>
<dbReference type="InterPro" id="IPR037056">
    <property type="entry name" value="RNase_H1_N_sf"/>
</dbReference>
<evidence type="ECO:0000313" key="14">
    <source>
        <dbReference type="EMBL" id="KIY73429.1"/>
    </source>
</evidence>
<dbReference type="GO" id="GO:0003676">
    <property type="term" value="F:nucleic acid binding"/>
    <property type="evidence" value="ECO:0007669"/>
    <property type="project" value="UniProtKB-UniRule"/>
</dbReference>
<dbReference type="Pfam" id="PF01693">
    <property type="entry name" value="Cauli_VI"/>
    <property type="match status" value="1"/>
</dbReference>
<dbReference type="InterPro" id="IPR017067">
    <property type="entry name" value="RNase_H1_euk"/>
</dbReference>
<organism evidence="14 15">
    <name type="scientific">Cylindrobasidium torrendii FP15055 ss-10</name>
    <dbReference type="NCBI Taxonomy" id="1314674"/>
    <lineage>
        <taxon>Eukaryota</taxon>
        <taxon>Fungi</taxon>
        <taxon>Dikarya</taxon>
        <taxon>Basidiomycota</taxon>
        <taxon>Agaricomycotina</taxon>
        <taxon>Agaricomycetes</taxon>
        <taxon>Agaricomycetidae</taxon>
        <taxon>Agaricales</taxon>
        <taxon>Marasmiineae</taxon>
        <taxon>Physalacriaceae</taxon>
        <taxon>Cylindrobasidium</taxon>
    </lineage>
</organism>
<evidence type="ECO:0000256" key="8">
    <source>
        <dbReference type="ARBA" id="ARBA00022723"/>
    </source>
</evidence>
<evidence type="ECO:0000256" key="2">
    <source>
        <dbReference type="ARBA" id="ARBA00001946"/>
    </source>
</evidence>
<dbReference type="InterPro" id="IPR050092">
    <property type="entry name" value="RNase_H"/>
</dbReference>
<feature type="domain" description="RNase H type-1" evidence="13">
    <location>
        <begin position="88"/>
        <end position="238"/>
    </location>
</feature>
<dbReference type="InterPro" id="IPR002156">
    <property type="entry name" value="RNaseH_domain"/>
</dbReference>
<dbReference type="InterPro" id="IPR009027">
    <property type="entry name" value="Ribosomal_bL9/RNase_H1_N"/>
</dbReference>
<dbReference type="PANTHER" id="PTHR10642">
    <property type="entry name" value="RIBONUCLEASE H1"/>
    <property type="match status" value="1"/>
</dbReference>
<keyword evidence="9 12" id="KW-0255">Endonuclease</keyword>
<dbReference type="Gene3D" id="3.30.420.10">
    <property type="entry name" value="Ribonuclease H-like superfamily/Ribonuclease H"/>
    <property type="match status" value="1"/>
</dbReference>
<dbReference type="InterPro" id="IPR011320">
    <property type="entry name" value="RNase_H1_N"/>
</dbReference>
<dbReference type="EMBL" id="KN880436">
    <property type="protein sequence ID" value="KIY73429.1"/>
    <property type="molecule type" value="Genomic_DNA"/>
</dbReference>
<keyword evidence="11 12" id="KW-0460">Magnesium</keyword>
<keyword evidence="8 12" id="KW-0479">Metal-binding</keyword>
<dbReference type="InterPro" id="IPR012337">
    <property type="entry name" value="RNaseH-like_sf"/>
</dbReference>
<name>A0A0D7BTC9_9AGAR</name>
<evidence type="ECO:0000256" key="1">
    <source>
        <dbReference type="ARBA" id="ARBA00000077"/>
    </source>
</evidence>
<comment type="cofactor">
    <cofactor evidence="2 12">
        <name>Mg(2+)</name>
        <dbReference type="ChEBI" id="CHEBI:18420"/>
    </cofactor>
</comment>
<evidence type="ECO:0000259" key="13">
    <source>
        <dbReference type="PROSITE" id="PS50879"/>
    </source>
</evidence>
<evidence type="ECO:0000256" key="12">
    <source>
        <dbReference type="PIRNR" id="PIRNR036852"/>
    </source>
</evidence>
<evidence type="ECO:0000256" key="6">
    <source>
        <dbReference type="ARBA" id="ARBA00017721"/>
    </source>
</evidence>
<proteinExistence type="inferred from homology"/>
<evidence type="ECO:0000256" key="5">
    <source>
        <dbReference type="ARBA" id="ARBA00012180"/>
    </source>
</evidence>
<dbReference type="CDD" id="cd09280">
    <property type="entry name" value="RNase_HI_eukaryote_like"/>
    <property type="match status" value="1"/>
</dbReference>
<evidence type="ECO:0000256" key="11">
    <source>
        <dbReference type="ARBA" id="ARBA00022842"/>
    </source>
</evidence>
<gene>
    <name evidence="14" type="ORF">CYLTODRAFT_428516</name>
</gene>
<dbReference type="SUPFAM" id="SSF53098">
    <property type="entry name" value="Ribonuclease H-like"/>
    <property type="match status" value="1"/>
</dbReference>
<evidence type="ECO:0000256" key="10">
    <source>
        <dbReference type="ARBA" id="ARBA00022801"/>
    </source>
</evidence>
<sequence>MGKRKTGQKYYAVHKGNTTGVFKNWDDCSDAVKGYPGARYKSFPTLGEAEAFAATGSEAAGPTVLSVEPILSPSTSSTAQSVTHSNDANGFVEVYCDGSCRGNGKADSVAGIGVFWGNGDHRNLAERCPGRQTNNRAELTAIIRILEQSEDEEYNILVKTDSQYSINCITKWLSKWQSNGFIAGSGKAVENVELIRYLAVLLERYTAFGRKVKFEHVYGHQGTHGNEMADSLANQGAVLPQKADRDWETLIELVERQIQELQDLADAMDDGSDIEIW</sequence>